<evidence type="ECO:0000256" key="1">
    <source>
        <dbReference type="ARBA" id="ARBA00005354"/>
    </source>
</evidence>
<dbReference type="EMBL" id="GL832986">
    <property type="protein sequence ID" value="EGD79520.1"/>
    <property type="molecule type" value="Genomic_DNA"/>
</dbReference>
<evidence type="ECO:0000256" key="7">
    <source>
        <dbReference type="ARBA" id="ARBA00022777"/>
    </source>
</evidence>
<dbReference type="Gene3D" id="6.10.140.620">
    <property type="match status" value="1"/>
</dbReference>
<dbReference type="AlphaFoldDB" id="F2UPG5"/>
<dbReference type="GO" id="GO:0005516">
    <property type="term" value="F:calmodulin binding"/>
    <property type="evidence" value="ECO:0007669"/>
    <property type="project" value="UniProtKB-KW"/>
</dbReference>
<evidence type="ECO:0000313" key="15">
    <source>
        <dbReference type="EMBL" id="EGD79520.1"/>
    </source>
</evidence>
<reference evidence="15" key="1">
    <citation type="submission" date="2009-08" db="EMBL/GenBank/DDBJ databases">
        <title>Annotation of Salpingoeca rosetta.</title>
        <authorList>
            <consortium name="The Broad Institute Genome Sequencing Platform"/>
            <person name="Russ C."/>
            <person name="Cuomo C."/>
            <person name="Burger G."/>
            <person name="Gray M.W."/>
            <person name="Holland P.W.H."/>
            <person name="King N."/>
            <person name="Lang F.B.F."/>
            <person name="Roger A.J."/>
            <person name="Ruiz-Trillo I."/>
            <person name="Young S.K."/>
            <person name="Zeng Q."/>
            <person name="Gargeya S."/>
            <person name="Alvarado L."/>
            <person name="Berlin A."/>
            <person name="Chapman S.B."/>
            <person name="Chen Z."/>
            <person name="Freedman E."/>
            <person name="Gellesch M."/>
            <person name="Goldberg J."/>
            <person name="Griggs A."/>
            <person name="Gujja S."/>
            <person name="Heilman E."/>
            <person name="Heiman D."/>
            <person name="Howarth C."/>
            <person name="Mehta T."/>
            <person name="Neiman D."/>
            <person name="Pearson M."/>
            <person name="Roberts A."/>
            <person name="Saif S."/>
            <person name="Shea T."/>
            <person name="Shenoy N."/>
            <person name="Sisk P."/>
            <person name="Stolte C."/>
            <person name="Sykes S."/>
            <person name="White J."/>
            <person name="Yandava C."/>
            <person name="Haas B."/>
            <person name="Nusbaum C."/>
            <person name="Birren B."/>
        </authorList>
    </citation>
    <scope>NUCLEOTIDE SEQUENCE [LARGE SCALE GENOMIC DNA]</scope>
    <source>
        <strain evidence="15">ATCC 50818</strain>
    </source>
</reference>
<sequence length="479" mass="53833">METETSFFDLYDVDLKDKRSVIGKGAFSTVHRCVNKRTGEVCAVKVIALKSLRSSEINKIKREIGICSSLQHEHIVSMRRAFRDESHFYLVFEYVSGGELFDEIVTRKFYNEKDASACMHQILSALQHCHSKNIIHRDLKPENLLLASKDPNAPVKITDFGLAVIMEQGPTYFGFAGTPGYLSPEVIRRVPYDTAVDVWACGVILYILLVGYPPFWEEDHQKLYAQIKNCQYDFPSPEWDSVTTAAKELIKAMLEPNPKRRPTVQELLQHPWIARRDVPGSVHRQATLEELKKFNARRKLKGGVNAVIGVSKMMRTMQEATRALTLSAKSKQAATVAEKQDTLVPAGPAKAVLEVNDELLKAVASGDWDAYTTMVDPNVTCFEPEAAGVLAKGLAFHKFFFDNRSPNADKMKTTLHDPAVQMFGDTAIVTALRVVQFVADDGPKTTRYEETRVWVKDAAFKFGWKLVHFHRSGAHATPN</sequence>
<dbReference type="InterPro" id="IPR017441">
    <property type="entry name" value="Protein_kinase_ATP_BS"/>
</dbReference>
<evidence type="ECO:0000256" key="4">
    <source>
        <dbReference type="ARBA" id="ARBA00022553"/>
    </source>
</evidence>
<dbReference type="PDBsum" id="5IG1"/>
<dbReference type="Pfam" id="PF08332">
    <property type="entry name" value="CaMKII_AD"/>
    <property type="match status" value="1"/>
</dbReference>
<feature type="binding site" evidence="12">
    <location>
        <position position="50"/>
    </location>
    <ligand>
        <name>ATP</name>
        <dbReference type="ChEBI" id="CHEBI:30616"/>
    </ligand>
</feature>
<dbReference type="CDD" id="cd14086">
    <property type="entry name" value="STKc_CaMKII"/>
    <property type="match status" value="1"/>
</dbReference>
<evidence type="ECO:0000256" key="10">
    <source>
        <dbReference type="ARBA" id="ARBA00047307"/>
    </source>
</evidence>
<keyword evidence="8 12" id="KW-0067">ATP-binding</keyword>
<dbReference type="InterPro" id="IPR032710">
    <property type="entry name" value="NTF2-like_dom_sf"/>
</dbReference>
<dbReference type="InterPro" id="IPR000719">
    <property type="entry name" value="Prot_kinase_dom"/>
</dbReference>
<dbReference type="GO" id="GO:0004683">
    <property type="term" value="F:calcium/calmodulin-dependent protein kinase activity"/>
    <property type="evidence" value="ECO:0007669"/>
    <property type="project" value="UniProtKB-EC"/>
</dbReference>
<comment type="catalytic activity">
    <reaction evidence="11">
        <text>L-seryl-[protein] + ATP = O-phospho-L-seryl-[protein] + ADP + H(+)</text>
        <dbReference type="Rhea" id="RHEA:17989"/>
        <dbReference type="Rhea" id="RHEA-COMP:9863"/>
        <dbReference type="Rhea" id="RHEA-COMP:11604"/>
        <dbReference type="ChEBI" id="CHEBI:15378"/>
        <dbReference type="ChEBI" id="CHEBI:29999"/>
        <dbReference type="ChEBI" id="CHEBI:30616"/>
        <dbReference type="ChEBI" id="CHEBI:83421"/>
        <dbReference type="ChEBI" id="CHEBI:456216"/>
        <dbReference type="EC" id="2.7.11.17"/>
    </reaction>
</comment>
<feature type="domain" description="Protein kinase" evidence="14">
    <location>
        <begin position="16"/>
        <end position="273"/>
    </location>
</feature>
<dbReference type="GO" id="GO:0005524">
    <property type="term" value="F:ATP binding"/>
    <property type="evidence" value="ECO:0007669"/>
    <property type="project" value="UniProtKB-UniRule"/>
</dbReference>
<evidence type="ECO:0007829" key="18">
    <source>
        <dbReference type="PDB" id="5IG1"/>
    </source>
</evidence>
<evidence type="ECO:0000256" key="13">
    <source>
        <dbReference type="RuleBase" id="RU000304"/>
    </source>
</evidence>
<name>F2UPG5_SALR5</name>
<keyword evidence="16" id="KW-1185">Reference proteome</keyword>
<dbReference type="FunFam" id="3.30.200.20:FF:000042">
    <property type="entry name" value="Aurora kinase A"/>
    <property type="match status" value="1"/>
</dbReference>
<evidence type="ECO:0007829" key="17">
    <source>
        <dbReference type="PDB" id="5IG0"/>
    </source>
</evidence>
<dbReference type="SMART" id="SM00220">
    <property type="entry name" value="S_TKc"/>
    <property type="match status" value="1"/>
</dbReference>
<dbReference type="Gene3D" id="1.10.510.10">
    <property type="entry name" value="Transferase(Phosphotransferase) domain 1"/>
    <property type="match status" value="1"/>
</dbReference>
<reference evidence="17 18" key="2">
    <citation type="journal article" date="2016" name="Elife">
        <title>Molecular mechanism of activation-triggered subunit exchange in Ca(2+)/calmodulin-dependent protein kinase II.</title>
        <authorList>
            <person name="Bhattacharyya M."/>
            <person name="Stratton M.M."/>
            <person name="Going C.C."/>
            <person name="McSpadden E.D."/>
            <person name="Huang Y."/>
            <person name="Susa A.C."/>
            <person name="Elleman A."/>
            <person name="Cao Y.M."/>
            <person name="Pappireddi N."/>
            <person name="Burkhardt P."/>
            <person name="Gee C.L."/>
            <person name="Barros T."/>
            <person name="Schulman H."/>
            <person name="Williams E.R."/>
            <person name="Kuriyan J."/>
        </authorList>
    </citation>
    <scope>X-RAY CRYSTALLOGRAPHY (1.75 ANGSTROMS) OF 335-479</scope>
</reference>
<dbReference type="SUPFAM" id="SSF54427">
    <property type="entry name" value="NTF2-like"/>
    <property type="match status" value="1"/>
</dbReference>
<keyword evidence="17 18" id="KW-0002">3D-structure</keyword>
<dbReference type="InterPro" id="IPR013543">
    <property type="entry name" value="Ca/CaM-dep_prot_kinase-assoc"/>
</dbReference>
<dbReference type="OrthoDB" id="336747at2759"/>
<evidence type="ECO:0000259" key="14">
    <source>
        <dbReference type="PROSITE" id="PS50011"/>
    </source>
</evidence>
<protein>
    <recommendedName>
        <fullName evidence="2">calcium/calmodulin-dependent protein kinase</fullName>
        <ecNumber evidence="2">2.7.11.17</ecNumber>
    </recommendedName>
</protein>
<comment type="catalytic activity">
    <reaction evidence="10">
        <text>L-threonyl-[protein] + ATP = O-phospho-L-threonyl-[protein] + ADP + H(+)</text>
        <dbReference type="Rhea" id="RHEA:46608"/>
        <dbReference type="Rhea" id="RHEA-COMP:11060"/>
        <dbReference type="Rhea" id="RHEA-COMP:11605"/>
        <dbReference type="ChEBI" id="CHEBI:15378"/>
        <dbReference type="ChEBI" id="CHEBI:30013"/>
        <dbReference type="ChEBI" id="CHEBI:30616"/>
        <dbReference type="ChEBI" id="CHEBI:61977"/>
        <dbReference type="ChEBI" id="CHEBI:456216"/>
        <dbReference type="EC" id="2.7.11.17"/>
    </reaction>
</comment>
<evidence type="ECO:0000256" key="12">
    <source>
        <dbReference type="PROSITE-ProRule" id="PRU10141"/>
    </source>
</evidence>
<accession>F2UPG5</accession>
<dbReference type="STRING" id="946362.F2UPG5"/>
<dbReference type="PDB" id="5IG0">
    <property type="method" value="X-ray"/>
    <property type="resolution" value="1.75 A"/>
    <property type="chains" value="A=335-479"/>
</dbReference>
<dbReference type="SUPFAM" id="SSF56112">
    <property type="entry name" value="Protein kinase-like (PK-like)"/>
    <property type="match status" value="1"/>
</dbReference>
<dbReference type="PROSITE" id="PS00107">
    <property type="entry name" value="PROTEIN_KINASE_ATP"/>
    <property type="match status" value="1"/>
</dbReference>
<dbReference type="FunFam" id="1.10.510.10:FF:000001">
    <property type="entry name" value="Calcium/calmodulin-dependent protein kinase type II subunit delta"/>
    <property type="match status" value="1"/>
</dbReference>
<comment type="similarity">
    <text evidence="1">Belongs to the protein kinase superfamily. CAMK Ser/Thr protein kinase family. CaMK subfamily.</text>
</comment>
<evidence type="ECO:0000256" key="9">
    <source>
        <dbReference type="ARBA" id="ARBA00022860"/>
    </source>
</evidence>
<evidence type="ECO:0000256" key="3">
    <source>
        <dbReference type="ARBA" id="ARBA00022527"/>
    </source>
</evidence>
<dbReference type="Proteomes" id="UP000007799">
    <property type="component" value="Unassembled WGS sequence"/>
</dbReference>
<keyword evidence="5" id="KW-0808">Transferase</keyword>
<dbReference type="Pfam" id="PF00069">
    <property type="entry name" value="Pkinase"/>
    <property type="match status" value="1"/>
</dbReference>
<dbReference type="InterPro" id="IPR008271">
    <property type="entry name" value="Ser/Thr_kinase_AS"/>
</dbReference>
<keyword evidence="9" id="KW-0112">Calmodulin-binding</keyword>
<gene>
    <name evidence="15" type="ORF">PTSG_10090</name>
</gene>
<dbReference type="KEGG" id="sre:PTSG_10090"/>
<keyword evidence="3 13" id="KW-0723">Serine/threonine-protein kinase</keyword>
<evidence type="ECO:0000256" key="8">
    <source>
        <dbReference type="ARBA" id="ARBA00022840"/>
    </source>
</evidence>
<dbReference type="Gene3D" id="3.10.450.50">
    <property type="match status" value="1"/>
</dbReference>
<dbReference type="PANTHER" id="PTHR24347">
    <property type="entry name" value="SERINE/THREONINE-PROTEIN KINASE"/>
    <property type="match status" value="1"/>
</dbReference>
<evidence type="ECO:0000256" key="6">
    <source>
        <dbReference type="ARBA" id="ARBA00022741"/>
    </source>
</evidence>
<dbReference type="PROSITE" id="PS00108">
    <property type="entry name" value="PROTEIN_KINASE_ST"/>
    <property type="match status" value="1"/>
</dbReference>
<dbReference type="GeneID" id="16069543"/>
<dbReference type="OMA" id="YWLDMIR"/>
<dbReference type="PDB" id="5IG1">
    <property type="method" value="X-ray"/>
    <property type="resolution" value="2.90 A"/>
    <property type="chains" value="A/B=1-330"/>
</dbReference>
<dbReference type="InParanoid" id="F2UPG5"/>
<keyword evidence="6 12" id="KW-0547">Nucleotide-binding</keyword>
<dbReference type="PDBsum" id="5IG0"/>
<evidence type="ECO:0000313" key="16">
    <source>
        <dbReference type="Proteomes" id="UP000007799"/>
    </source>
</evidence>
<organism evidence="16">
    <name type="scientific">Salpingoeca rosetta (strain ATCC 50818 / BSB-021)</name>
    <dbReference type="NCBI Taxonomy" id="946362"/>
    <lineage>
        <taxon>Eukaryota</taxon>
        <taxon>Choanoflagellata</taxon>
        <taxon>Craspedida</taxon>
        <taxon>Salpingoecidae</taxon>
        <taxon>Salpingoeca</taxon>
    </lineage>
</organism>
<dbReference type="SMR" id="F2UPG5"/>
<evidence type="ECO:0000256" key="11">
    <source>
        <dbReference type="ARBA" id="ARBA00047430"/>
    </source>
</evidence>
<dbReference type="eggNOG" id="KOG0033">
    <property type="taxonomic scope" value="Eukaryota"/>
</dbReference>
<dbReference type="InterPro" id="IPR011009">
    <property type="entry name" value="Kinase-like_dom_sf"/>
</dbReference>
<dbReference type="EC" id="2.7.11.17" evidence="2"/>
<dbReference type="Gene3D" id="3.30.200.20">
    <property type="entry name" value="Phosphorylase Kinase, domain 1"/>
    <property type="match status" value="1"/>
</dbReference>
<keyword evidence="4" id="KW-0597">Phosphoprotein</keyword>
<keyword evidence="7 15" id="KW-0418">Kinase</keyword>
<dbReference type="PROSITE" id="PS50011">
    <property type="entry name" value="PROTEIN_KINASE_DOM"/>
    <property type="match status" value="1"/>
</dbReference>
<evidence type="ECO:0000256" key="5">
    <source>
        <dbReference type="ARBA" id="ARBA00022679"/>
    </source>
</evidence>
<dbReference type="FunCoup" id="F2UPG5">
    <property type="interactions" value="1095"/>
</dbReference>
<dbReference type="RefSeq" id="XP_004989001.1">
    <property type="nucleotide sequence ID" value="XM_004988944.1"/>
</dbReference>
<evidence type="ECO:0000256" key="2">
    <source>
        <dbReference type="ARBA" id="ARBA00012434"/>
    </source>
</evidence>
<proteinExistence type="evidence at protein level"/>